<evidence type="ECO:0000313" key="10">
    <source>
        <dbReference type="EMBL" id="KAH7137050.1"/>
    </source>
</evidence>
<dbReference type="SUPFAM" id="SSF57667">
    <property type="entry name" value="beta-beta-alpha zinc fingers"/>
    <property type="match status" value="1"/>
</dbReference>
<comment type="subcellular location">
    <subcellularLocation>
        <location evidence="1">Nucleus</location>
    </subcellularLocation>
</comment>
<dbReference type="InterPro" id="IPR013087">
    <property type="entry name" value="Znf_C2H2_type"/>
</dbReference>
<sequence>MNTEISVYRPEHEPNGPQRATRHDNIRRFVCSTCRRSFSRSEHLKRHERVHTKERPFRCPYCGRAFVRSDILSRHMKSFHPDSEGIESAAYEPATITTSNVAPLNKSPTVEETSQTPPQPAARRGTSASLDARFPASRS</sequence>
<evidence type="ECO:0000256" key="8">
    <source>
        <dbReference type="SAM" id="MobiDB-lite"/>
    </source>
</evidence>
<evidence type="ECO:0000256" key="7">
    <source>
        <dbReference type="PROSITE-ProRule" id="PRU00042"/>
    </source>
</evidence>
<dbReference type="GO" id="GO:0000785">
    <property type="term" value="C:chromatin"/>
    <property type="evidence" value="ECO:0007669"/>
    <property type="project" value="TreeGrafter"/>
</dbReference>
<evidence type="ECO:0000256" key="6">
    <source>
        <dbReference type="ARBA" id="ARBA00023242"/>
    </source>
</evidence>
<dbReference type="SMART" id="SM00355">
    <property type="entry name" value="ZnF_C2H2"/>
    <property type="match status" value="2"/>
</dbReference>
<dbReference type="Gene3D" id="3.30.160.60">
    <property type="entry name" value="Classic Zinc Finger"/>
    <property type="match status" value="2"/>
</dbReference>
<feature type="domain" description="C2H2-type" evidence="9">
    <location>
        <begin position="29"/>
        <end position="56"/>
    </location>
</feature>
<evidence type="ECO:0000256" key="5">
    <source>
        <dbReference type="ARBA" id="ARBA00022833"/>
    </source>
</evidence>
<feature type="domain" description="C2H2-type" evidence="9">
    <location>
        <begin position="57"/>
        <end position="85"/>
    </location>
</feature>
<evidence type="ECO:0000256" key="1">
    <source>
        <dbReference type="ARBA" id="ARBA00004123"/>
    </source>
</evidence>
<dbReference type="InterPro" id="IPR051059">
    <property type="entry name" value="VerF-like"/>
</dbReference>
<keyword evidence="3" id="KW-0677">Repeat</keyword>
<evidence type="ECO:0000259" key="9">
    <source>
        <dbReference type="PROSITE" id="PS50157"/>
    </source>
</evidence>
<reference evidence="10" key="1">
    <citation type="journal article" date="2021" name="Nat. Commun.">
        <title>Genetic determinants of endophytism in the Arabidopsis root mycobiome.</title>
        <authorList>
            <person name="Mesny F."/>
            <person name="Miyauchi S."/>
            <person name="Thiergart T."/>
            <person name="Pickel B."/>
            <person name="Atanasova L."/>
            <person name="Karlsson M."/>
            <person name="Huettel B."/>
            <person name="Barry K.W."/>
            <person name="Haridas S."/>
            <person name="Chen C."/>
            <person name="Bauer D."/>
            <person name="Andreopoulos W."/>
            <person name="Pangilinan J."/>
            <person name="LaButti K."/>
            <person name="Riley R."/>
            <person name="Lipzen A."/>
            <person name="Clum A."/>
            <person name="Drula E."/>
            <person name="Henrissat B."/>
            <person name="Kohler A."/>
            <person name="Grigoriev I.V."/>
            <person name="Martin F.M."/>
            <person name="Hacquard S."/>
        </authorList>
    </citation>
    <scope>NUCLEOTIDE SEQUENCE</scope>
    <source>
        <strain evidence="10">MPI-CAGE-AT-0021</strain>
    </source>
</reference>
<dbReference type="PROSITE" id="PS00028">
    <property type="entry name" value="ZINC_FINGER_C2H2_1"/>
    <property type="match status" value="2"/>
</dbReference>
<keyword evidence="11" id="KW-1185">Reference proteome</keyword>
<dbReference type="PANTHER" id="PTHR40626:SF11">
    <property type="entry name" value="ZINC FINGER PROTEIN YPR022C"/>
    <property type="match status" value="1"/>
</dbReference>
<name>A0A9P9EFQ5_9HYPO</name>
<protein>
    <recommendedName>
        <fullName evidence="9">C2H2-type domain-containing protein</fullName>
    </recommendedName>
</protein>
<dbReference type="GO" id="GO:0000978">
    <property type="term" value="F:RNA polymerase II cis-regulatory region sequence-specific DNA binding"/>
    <property type="evidence" value="ECO:0007669"/>
    <property type="project" value="InterPro"/>
</dbReference>
<dbReference type="Pfam" id="PF00096">
    <property type="entry name" value="zf-C2H2"/>
    <property type="match status" value="2"/>
</dbReference>
<dbReference type="Proteomes" id="UP000717696">
    <property type="component" value="Unassembled WGS sequence"/>
</dbReference>
<accession>A0A9P9EFQ5</accession>
<dbReference type="OrthoDB" id="10018191at2759"/>
<dbReference type="PROSITE" id="PS50157">
    <property type="entry name" value="ZINC_FINGER_C2H2_2"/>
    <property type="match status" value="2"/>
</dbReference>
<dbReference type="EMBL" id="JAGMUU010000016">
    <property type="protein sequence ID" value="KAH7137050.1"/>
    <property type="molecule type" value="Genomic_DNA"/>
</dbReference>
<gene>
    <name evidence="10" type="ORF">B0J13DRAFT_83532</name>
</gene>
<dbReference type="FunFam" id="3.30.160.60:FF:000145">
    <property type="entry name" value="Zinc finger protein 574"/>
    <property type="match status" value="1"/>
</dbReference>
<keyword evidence="5" id="KW-0862">Zinc</keyword>
<dbReference type="GO" id="GO:0008270">
    <property type="term" value="F:zinc ion binding"/>
    <property type="evidence" value="ECO:0007669"/>
    <property type="project" value="UniProtKB-KW"/>
</dbReference>
<feature type="region of interest" description="Disordered" evidence="8">
    <location>
        <begin position="90"/>
        <end position="139"/>
    </location>
</feature>
<dbReference type="GO" id="GO:0000981">
    <property type="term" value="F:DNA-binding transcription factor activity, RNA polymerase II-specific"/>
    <property type="evidence" value="ECO:0007669"/>
    <property type="project" value="InterPro"/>
</dbReference>
<dbReference type="AlphaFoldDB" id="A0A9P9EFQ5"/>
<evidence type="ECO:0000256" key="2">
    <source>
        <dbReference type="ARBA" id="ARBA00022723"/>
    </source>
</evidence>
<feature type="compositionally biased region" description="Polar residues" evidence="8">
    <location>
        <begin position="95"/>
        <end position="116"/>
    </location>
</feature>
<feature type="region of interest" description="Disordered" evidence="8">
    <location>
        <begin position="1"/>
        <end position="20"/>
    </location>
</feature>
<comment type="caution">
    <text evidence="10">The sequence shown here is derived from an EMBL/GenBank/DDBJ whole genome shotgun (WGS) entry which is preliminary data.</text>
</comment>
<evidence type="ECO:0000313" key="11">
    <source>
        <dbReference type="Proteomes" id="UP000717696"/>
    </source>
</evidence>
<keyword evidence="4 7" id="KW-0863">Zinc-finger</keyword>
<keyword evidence="6" id="KW-0539">Nucleus</keyword>
<dbReference type="PANTHER" id="PTHR40626">
    <property type="entry name" value="MIP31509P"/>
    <property type="match status" value="1"/>
</dbReference>
<dbReference type="FunFam" id="3.30.160.60:FF:000710">
    <property type="entry name" value="Zinc finger protein 768"/>
    <property type="match status" value="1"/>
</dbReference>
<proteinExistence type="predicted"/>
<evidence type="ECO:0000256" key="3">
    <source>
        <dbReference type="ARBA" id="ARBA00022737"/>
    </source>
</evidence>
<evidence type="ECO:0000256" key="4">
    <source>
        <dbReference type="ARBA" id="ARBA00022771"/>
    </source>
</evidence>
<organism evidence="10 11">
    <name type="scientific">Dactylonectria estremocensis</name>
    <dbReference type="NCBI Taxonomy" id="1079267"/>
    <lineage>
        <taxon>Eukaryota</taxon>
        <taxon>Fungi</taxon>
        <taxon>Dikarya</taxon>
        <taxon>Ascomycota</taxon>
        <taxon>Pezizomycotina</taxon>
        <taxon>Sordariomycetes</taxon>
        <taxon>Hypocreomycetidae</taxon>
        <taxon>Hypocreales</taxon>
        <taxon>Nectriaceae</taxon>
        <taxon>Dactylonectria</taxon>
    </lineage>
</organism>
<dbReference type="GO" id="GO:0005634">
    <property type="term" value="C:nucleus"/>
    <property type="evidence" value="ECO:0007669"/>
    <property type="project" value="UniProtKB-SubCell"/>
</dbReference>
<dbReference type="InterPro" id="IPR036236">
    <property type="entry name" value="Znf_C2H2_sf"/>
</dbReference>
<keyword evidence="2" id="KW-0479">Metal-binding</keyword>